<dbReference type="RefSeq" id="WP_206725260.1">
    <property type="nucleotide sequence ID" value="NZ_CP071090.1"/>
</dbReference>
<evidence type="ECO:0000256" key="6">
    <source>
        <dbReference type="ARBA" id="ARBA00022989"/>
    </source>
</evidence>
<evidence type="ECO:0000256" key="4">
    <source>
        <dbReference type="ARBA" id="ARBA00022519"/>
    </source>
</evidence>
<evidence type="ECO:0000256" key="2">
    <source>
        <dbReference type="ARBA" id="ARBA00022448"/>
    </source>
</evidence>
<organism evidence="10 11">
    <name type="scientific">Pyxidicoccus parkwayensis</name>
    <dbReference type="NCBI Taxonomy" id="2813578"/>
    <lineage>
        <taxon>Bacteria</taxon>
        <taxon>Pseudomonadati</taxon>
        <taxon>Myxococcota</taxon>
        <taxon>Myxococcia</taxon>
        <taxon>Myxococcales</taxon>
        <taxon>Cystobacterineae</taxon>
        <taxon>Myxococcaceae</taxon>
        <taxon>Pyxidicoccus</taxon>
    </lineage>
</organism>
<evidence type="ECO:0000256" key="8">
    <source>
        <dbReference type="ARBA" id="ARBA00035655"/>
    </source>
</evidence>
<accession>A0ABX7P1G0</accession>
<keyword evidence="4" id="KW-0997">Cell inner membrane</keyword>
<keyword evidence="11" id="KW-1185">Reference proteome</keyword>
<evidence type="ECO:0000313" key="11">
    <source>
        <dbReference type="Proteomes" id="UP000662747"/>
    </source>
</evidence>
<evidence type="ECO:0000256" key="3">
    <source>
        <dbReference type="ARBA" id="ARBA00022475"/>
    </source>
</evidence>
<feature type="transmembrane region" description="Helical" evidence="9">
    <location>
        <begin position="46"/>
        <end position="67"/>
    </location>
</feature>
<comment type="subcellular location">
    <subcellularLocation>
        <location evidence="1">Cell inner membrane</location>
        <topology evidence="1">Multi-pass membrane protein</topology>
    </subcellularLocation>
</comment>
<feature type="transmembrane region" description="Helical" evidence="9">
    <location>
        <begin position="115"/>
        <end position="133"/>
    </location>
</feature>
<dbReference type="EMBL" id="CP071090">
    <property type="protein sequence ID" value="QSQ23689.1"/>
    <property type="molecule type" value="Genomic_DNA"/>
</dbReference>
<keyword evidence="6 9" id="KW-1133">Transmembrane helix</keyword>
<sequence>MHPFLLSLLGGVLIGVSASLLLLFNGRIAGISGITGGLLTPASGDVGWRVAFIGGLVLGGALLMAFLPRAIGAPAVSSAGVVALAGLLVGFGSRLGSGCTSGHGVCGVARGGKRSIVATTVFVATGMGTVFVMRHLMGGA</sequence>
<keyword evidence="2" id="KW-0813">Transport</keyword>
<keyword evidence="5 9" id="KW-0812">Transmembrane</keyword>
<evidence type="ECO:0000256" key="5">
    <source>
        <dbReference type="ARBA" id="ARBA00022692"/>
    </source>
</evidence>
<dbReference type="PANTHER" id="PTHR30574:SF1">
    <property type="entry name" value="SULPHUR TRANSPORT DOMAIN-CONTAINING PROTEIN"/>
    <property type="match status" value="1"/>
</dbReference>
<reference evidence="10 11" key="1">
    <citation type="submission" date="2021-02" db="EMBL/GenBank/DDBJ databases">
        <title>De Novo genome assembly of isolated myxobacteria.</title>
        <authorList>
            <person name="Stevens D.C."/>
        </authorList>
    </citation>
    <scope>NUCLEOTIDE SEQUENCE [LARGE SCALE GENOMIC DNA]</scope>
    <source>
        <strain evidence="11">SCPEA02</strain>
    </source>
</reference>
<comment type="similarity">
    <text evidence="8">Belongs to the TsuA/YedE (TC 9.B.102) family.</text>
</comment>
<protein>
    <submittedName>
        <fullName evidence="10">YeeE/YedE family protein</fullName>
    </submittedName>
</protein>
<gene>
    <name evidence="10" type="ORF">JY651_01510</name>
</gene>
<keyword evidence="7 9" id="KW-0472">Membrane</keyword>
<dbReference type="InterPro" id="IPR007272">
    <property type="entry name" value="Sulf_transp_TsuA/YedE"/>
</dbReference>
<evidence type="ECO:0000256" key="7">
    <source>
        <dbReference type="ARBA" id="ARBA00023136"/>
    </source>
</evidence>
<name>A0ABX7P1G0_9BACT</name>
<feature type="transmembrane region" description="Helical" evidence="9">
    <location>
        <begin position="74"/>
        <end position="95"/>
    </location>
</feature>
<evidence type="ECO:0000256" key="9">
    <source>
        <dbReference type="SAM" id="Phobius"/>
    </source>
</evidence>
<evidence type="ECO:0000256" key="1">
    <source>
        <dbReference type="ARBA" id="ARBA00004429"/>
    </source>
</evidence>
<keyword evidence="3" id="KW-1003">Cell membrane</keyword>
<proteinExistence type="inferred from homology"/>
<dbReference type="PANTHER" id="PTHR30574">
    <property type="entry name" value="INNER MEMBRANE PROTEIN YEDE"/>
    <property type="match status" value="1"/>
</dbReference>
<dbReference type="Proteomes" id="UP000662747">
    <property type="component" value="Chromosome"/>
</dbReference>
<evidence type="ECO:0000313" key="10">
    <source>
        <dbReference type="EMBL" id="QSQ23689.1"/>
    </source>
</evidence>